<evidence type="ECO:0000313" key="1">
    <source>
        <dbReference type="EMBL" id="RKE86626.1"/>
    </source>
</evidence>
<reference evidence="1 2" key="1">
    <citation type="submission" date="2018-09" db="EMBL/GenBank/DDBJ databases">
        <title>Genomic Encyclopedia of Archaeal and Bacterial Type Strains, Phase II (KMG-II): from individual species to whole genera.</title>
        <authorList>
            <person name="Goeker M."/>
        </authorList>
    </citation>
    <scope>NUCLEOTIDE SEQUENCE [LARGE SCALE GENOMIC DNA]</scope>
    <source>
        <strain evidence="1 2">DSM 27620</strain>
    </source>
</reference>
<name>A0A420D798_9FLAO</name>
<proteinExistence type="predicted"/>
<protein>
    <submittedName>
        <fullName evidence="1">Uncharacterized protein</fullName>
    </submittedName>
</protein>
<organism evidence="1 2">
    <name type="scientific">Epilithonimonas arachidiradicis</name>
    <dbReference type="NCBI Taxonomy" id="1617282"/>
    <lineage>
        <taxon>Bacteria</taxon>
        <taxon>Pseudomonadati</taxon>
        <taxon>Bacteroidota</taxon>
        <taxon>Flavobacteriia</taxon>
        <taxon>Flavobacteriales</taxon>
        <taxon>Weeksellaceae</taxon>
        <taxon>Chryseobacterium group</taxon>
        <taxon>Epilithonimonas</taxon>
    </lineage>
</organism>
<sequence>MKSIDNLQNLTGQIFNVTAKIQSLYPELYFLLNETPLFMSPNEKNITMKDFK</sequence>
<dbReference type="EMBL" id="RAQH01000007">
    <property type="protein sequence ID" value="RKE86626.1"/>
    <property type="molecule type" value="Genomic_DNA"/>
</dbReference>
<evidence type="ECO:0000313" key="2">
    <source>
        <dbReference type="Proteomes" id="UP000285906"/>
    </source>
</evidence>
<accession>A0A420D798</accession>
<dbReference type="Proteomes" id="UP000285906">
    <property type="component" value="Unassembled WGS sequence"/>
</dbReference>
<dbReference type="RefSeq" id="WP_170144227.1">
    <property type="nucleotide sequence ID" value="NZ_BMCW01000006.1"/>
</dbReference>
<gene>
    <name evidence="1" type="ORF">BXY58_2446</name>
</gene>
<dbReference type="AlphaFoldDB" id="A0A420D798"/>
<comment type="caution">
    <text evidence="1">The sequence shown here is derived from an EMBL/GenBank/DDBJ whole genome shotgun (WGS) entry which is preliminary data.</text>
</comment>